<protein>
    <submittedName>
        <fullName evidence="4">Cyclin-dependent kinase inhibitor 1-like</fullName>
    </submittedName>
</protein>
<reference evidence="4" key="3">
    <citation type="submission" date="2025-08" db="UniProtKB">
        <authorList>
            <consortium name="Ensembl"/>
        </authorList>
    </citation>
    <scope>IDENTIFICATION</scope>
</reference>
<name>A0A3B1JKZ4_ASTMX</name>
<dbReference type="STRING" id="7994.ENSAMXP00000043008"/>
<dbReference type="InParanoid" id="A0A3B1JKZ4"/>
<accession>A0A3B1JKZ4</accession>
<keyword evidence="5" id="KW-1185">Reference proteome</keyword>
<dbReference type="InterPro" id="IPR029841">
    <property type="entry name" value="CDKN1A"/>
</dbReference>
<dbReference type="GO" id="GO:0007346">
    <property type="term" value="P:regulation of mitotic cell cycle"/>
    <property type="evidence" value="ECO:0007669"/>
    <property type="project" value="InterPro"/>
</dbReference>
<dbReference type="InterPro" id="IPR003175">
    <property type="entry name" value="CDI_dom"/>
</dbReference>
<dbReference type="Proteomes" id="UP000018467">
    <property type="component" value="Unassembled WGS sequence"/>
</dbReference>
<dbReference type="Ensembl" id="ENSAMXT00000041946.1">
    <property type="protein sequence ID" value="ENSAMXP00000043008.1"/>
    <property type="gene ID" value="ENSAMXG00000038980.1"/>
</dbReference>
<dbReference type="InterPro" id="IPR044898">
    <property type="entry name" value="CDI_dom_sf"/>
</dbReference>
<comment type="similarity">
    <text evidence="1">Belongs to the CDI family.</text>
</comment>
<evidence type="ECO:0000313" key="4">
    <source>
        <dbReference type="Ensembl" id="ENSAMXP00000043008.1"/>
    </source>
</evidence>
<dbReference type="Bgee" id="ENSAMXG00000038980">
    <property type="expression patterns" value="Expressed in brain and 14 other cell types or tissues"/>
</dbReference>
<dbReference type="PANTHER" id="PTHR46778:SF2">
    <property type="entry name" value="CYCLIN-DEPENDENT KINASE INHIBITOR DOMAIN-CONTAINING PROTEIN"/>
    <property type="match status" value="1"/>
</dbReference>
<reference evidence="5" key="1">
    <citation type="submission" date="2013-03" db="EMBL/GenBank/DDBJ databases">
        <authorList>
            <person name="Jeffery W."/>
            <person name="Warren W."/>
            <person name="Wilson R.K."/>
        </authorList>
    </citation>
    <scope>NUCLEOTIDE SEQUENCE</scope>
    <source>
        <strain evidence="5">female</strain>
    </source>
</reference>
<evidence type="ECO:0000256" key="2">
    <source>
        <dbReference type="ARBA" id="ARBA00023013"/>
    </source>
</evidence>
<dbReference type="GO" id="GO:0072331">
    <property type="term" value="P:signal transduction by p53 class mediator"/>
    <property type="evidence" value="ECO:0007669"/>
    <property type="project" value="InterPro"/>
</dbReference>
<proteinExistence type="inferred from homology"/>
<feature type="domain" description="Cyclin-dependent kinase inhibitor" evidence="3">
    <location>
        <begin position="30"/>
        <end position="77"/>
    </location>
</feature>
<evidence type="ECO:0000313" key="5">
    <source>
        <dbReference type="Proteomes" id="UP000018467"/>
    </source>
</evidence>
<reference evidence="5" key="2">
    <citation type="journal article" date="2014" name="Nat. Commun.">
        <title>The cavefish genome reveals candidate genes for eye loss.</title>
        <authorList>
            <person name="McGaugh S.E."/>
            <person name="Gross J.B."/>
            <person name="Aken B."/>
            <person name="Blin M."/>
            <person name="Borowsky R."/>
            <person name="Chalopin D."/>
            <person name="Hinaux H."/>
            <person name="Jeffery W.R."/>
            <person name="Keene A."/>
            <person name="Ma L."/>
            <person name="Minx P."/>
            <person name="Murphy D."/>
            <person name="O'Quin K.E."/>
            <person name="Retaux S."/>
            <person name="Rohner N."/>
            <person name="Searle S.M."/>
            <person name="Stahl B.A."/>
            <person name="Tabin C."/>
            <person name="Volff J.N."/>
            <person name="Yoshizawa M."/>
            <person name="Warren W.C."/>
        </authorList>
    </citation>
    <scope>NUCLEOTIDE SEQUENCE [LARGE SCALE GENOMIC DNA]</scope>
    <source>
        <strain evidence="5">female</strain>
    </source>
</reference>
<keyword evidence="2" id="KW-0649">Protein kinase inhibitor</keyword>
<dbReference type="Pfam" id="PF02234">
    <property type="entry name" value="CDI"/>
    <property type="match status" value="1"/>
</dbReference>
<dbReference type="PANTHER" id="PTHR46778">
    <property type="entry name" value="CYCLIN-DEPENDENT KINASE INHIBITOR 1-RELATED"/>
    <property type="match status" value="1"/>
</dbReference>
<dbReference type="AlphaFoldDB" id="A0A3B1JKZ4"/>
<organism evidence="4 5">
    <name type="scientific">Astyanax mexicanus</name>
    <name type="common">Blind cave fish</name>
    <name type="synonym">Astyanax fasciatus mexicanus</name>
    <dbReference type="NCBI Taxonomy" id="7994"/>
    <lineage>
        <taxon>Eukaryota</taxon>
        <taxon>Metazoa</taxon>
        <taxon>Chordata</taxon>
        <taxon>Craniata</taxon>
        <taxon>Vertebrata</taxon>
        <taxon>Euteleostomi</taxon>
        <taxon>Actinopterygii</taxon>
        <taxon>Neopterygii</taxon>
        <taxon>Teleostei</taxon>
        <taxon>Ostariophysi</taxon>
        <taxon>Characiformes</taxon>
        <taxon>Characoidei</taxon>
        <taxon>Acestrorhamphidae</taxon>
        <taxon>Acestrorhamphinae</taxon>
        <taxon>Astyanax</taxon>
    </lineage>
</organism>
<dbReference type="GO" id="GO:0004861">
    <property type="term" value="F:cyclin-dependent protein serine/threonine kinase inhibitor activity"/>
    <property type="evidence" value="ECO:0007669"/>
    <property type="project" value="InterPro"/>
</dbReference>
<dbReference type="Gene3D" id="4.10.365.10">
    <property type="entry name" value="p27"/>
    <property type="match status" value="1"/>
</dbReference>
<evidence type="ECO:0000259" key="3">
    <source>
        <dbReference type="Pfam" id="PF02234"/>
    </source>
</evidence>
<reference evidence="4" key="4">
    <citation type="submission" date="2025-09" db="UniProtKB">
        <authorList>
            <consortium name="Ensembl"/>
        </authorList>
    </citation>
    <scope>IDENTIFICATION</scope>
</reference>
<sequence length="175" mass="20091">MAMMSSQCDHGELDRGEEDVKPRVAAVRRNLFGPVDHQQLQQDFQRLLCMSMEVAKQRWNFDFQSERPASGAVEWEEMRCQDVPAFYRSCVVRAGASKCRLESQTPVSSDRGALVASVAQEEYLELRASGAFRGAKLEKRRKLKPLGVKHRQATITDFFTVKKRRFLHQKVSSRQ</sequence>
<dbReference type="GeneTree" id="ENSGT00940000159918"/>
<dbReference type="GO" id="GO:0005634">
    <property type="term" value="C:nucleus"/>
    <property type="evidence" value="ECO:0007669"/>
    <property type="project" value="InterPro"/>
</dbReference>
<evidence type="ECO:0000256" key="1">
    <source>
        <dbReference type="ARBA" id="ARBA00006726"/>
    </source>
</evidence>